<sequence>MSTVETSATTAPADGPPGPSAQDPGREPEPRAAQDMERPAGEGAGRDTEPRAYQDAGRDTEPRAGQGAGTGKGAARGQGAGAVAVRRRGPGRAALRMLGSELGLTFRRPRNIAMLVVLAFVPVLIGVVLRVVGGDDDAPSIITQVAGNGLMLTFAALTLLVQLLLPLAVSVVAGDAIAGEANGGTLRYLLTAPAGRGRLLAVKFANVSVFALAACSVVAVAALVTGSILFPVGPVTLLSGSTIPLADGLLRVLIVTGYSAAGMAALGTVGLAISTLTEVPIGAVAGTMVTVVFSQVFGLIPQLEPLRPWLLTSWWSSFDGALRDPIAADVMVQGLLVFGAYALIFGSIAWARFSGRDITS</sequence>
<feature type="compositionally biased region" description="Gly residues" evidence="1">
    <location>
        <begin position="66"/>
        <end position="80"/>
    </location>
</feature>
<keyword evidence="2" id="KW-0472">Membrane</keyword>
<reference evidence="4" key="1">
    <citation type="journal article" date="2019" name="Int. J. Syst. Evol. Microbiol.">
        <title>The Global Catalogue of Microorganisms (GCM) 10K type strain sequencing project: providing services to taxonomists for standard genome sequencing and annotation.</title>
        <authorList>
            <consortium name="The Broad Institute Genomics Platform"/>
            <consortium name="The Broad Institute Genome Sequencing Center for Infectious Disease"/>
            <person name="Wu L."/>
            <person name="Ma J."/>
        </authorList>
    </citation>
    <scope>NUCLEOTIDE SEQUENCE [LARGE SCALE GENOMIC DNA]</scope>
    <source>
        <strain evidence="4">CCUG 49560</strain>
    </source>
</reference>
<feature type="transmembrane region" description="Helical" evidence="2">
    <location>
        <begin position="279"/>
        <end position="300"/>
    </location>
</feature>
<comment type="caution">
    <text evidence="3">The sequence shown here is derived from an EMBL/GenBank/DDBJ whole genome shotgun (WGS) entry which is preliminary data.</text>
</comment>
<gene>
    <name evidence="3" type="ORF">ACFO8L_07825</name>
</gene>
<dbReference type="RefSeq" id="WP_262844650.1">
    <property type="nucleotide sequence ID" value="NZ_JANZYP010000031.1"/>
</dbReference>
<feature type="transmembrane region" description="Helical" evidence="2">
    <location>
        <begin position="152"/>
        <end position="178"/>
    </location>
</feature>
<keyword evidence="2" id="KW-1133">Transmembrane helix</keyword>
<dbReference type="Proteomes" id="UP001595891">
    <property type="component" value="Unassembled WGS sequence"/>
</dbReference>
<feature type="region of interest" description="Disordered" evidence="1">
    <location>
        <begin position="1"/>
        <end position="85"/>
    </location>
</feature>
<evidence type="ECO:0000256" key="1">
    <source>
        <dbReference type="SAM" id="MobiDB-lite"/>
    </source>
</evidence>
<keyword evidence="4" id="KW-1185">Reference proteome</keyword>
<feature type="transmembrane region" description="Helical" evidence="2">
    <location>
        <begin position="199"/>
        <end position="229"/>
    </location>
</feature>
<dbReference type="PANTHER" id="PTHR37305">
    <property type="entry name" value="INTEGRAL MEMBRANE PROTEIN-RELATED"/>
    <property type="match status" value="1"/>
</dbReference>
<feature type="transmembrane region" description="Helical" evidence="2">
    <location>
        <begin position="112"/>
        <end position="132"/>
    </location>
</feature>
<name>A0ABV9E8W1_9ACTN</name>
<feature type="compositionally biased region" description="Basic and acidic residues" evidence="1">
    <location>
        <begin position="24"/>
        <end position="62"/>
    </location>
</feature>
<organism evidence="3 4">
    <name type="scientific">Sphaerisporangium corydalis</name>
    <dbReference type="NCBI Taxonomy" id="1441875"/>
    <lineage>
        <taxon>Bacteria</taxon>
        <taxon>Bacillati</taxon>
        <taxon>Actinomycetota</taxon>
        <taxon>Actinomycetes</taxon>
        <taxon>Streptosporangiales</taxon>
        <taxon>Streptosporangiaceae</taxon>
        <taxon>Sphaerisporangium</taxon>
    </lineage>
</organism>
<evidence type="ECO:0000256" key="2">
    <source>
        <dbReference type="SAM" id="Phobius"/>
    </source>
</evidence>
<proteinExistence type="predicted"/>
<accession>A0ABV9E8W1</accession>
<feature type="transmembrane region" description="Helical" evidence="2">
    <location>
        <begin position="249"/>
        <end position="272"/>
    </location>
</feature>
<dbReference type="PANTHER" id="PTHR37305:SF1">
    <property type="entry name" value="MEMBRANE PROTEIN"/>
    <property type="match status" value="1"/>
</dbReference>
<keyword evidence="2" id="KW-0812">Transmembrane</keyword>
<feature type="transmembrane region" description="Helical" evidence="2">
    <location>
        <begin position="330"/>
        <end position="351"/>
    </location>
</feature>
<evidence type="ECO:0000313" key="4">
    <source>
        <dbReference type="Proteomes" id="UP001595891"/>
    </source>
</evidence>
<dbReference type="Pfam" id="PF12730">
    <property type="entry name" value="ABC2_membrane_4"/>
    <property type="match status" value="1"/>
</dbReference>
<evidence type="ECO:0000313" key="3">
    <source>
        <dbReference type="EMBL" id="MFC4585975.1"/>
    </source>
</evidence>
<protein>
    <submittedName>
        <fullName evidence="3">ABC transporter permease</fullName>
    </submittedName>
</protein>
<feature type="compositionally biased region" description="Low complexity" evidence="1">
    <location>
        <begin position="1"/>
        <end position="13"/>
    </location>
</feature>
<dbReference type="EMBL" id="JBHSFN010000003">
    <property type="protein sequence ID" value="MFC4585975.1"/>
    <property type="molecule type" value="Genomic_DNA"/>
</dbReference>